<sequence>MGLRHGKEINFCPCGFSRTSLRRTPLDGSACPRMAGGIPRDGHGERARRVVHLAVKP</sequence>
<reference evidence="2" key="1">
    <citation type="submission" date="2008-10" db="EMBL/GenBank/DDBJ databases">
        <authorList>
            <person name="Molnar K."/>
        </authorList>
    </citation>
    <scope>NUCLEOTIDE SEQUENCE [LARGE SCALE GENOMIC DNA]</scope>
    <source>
        <strain evidence="2">NRRL 15998</strain>
    </source>
</reference>
<evidence type="ECO:0000313" key="1">
    <source>
        <dbReference type="EMBL" id="EFE79007.2"/>
    </source>
</evidence>
<dbReference type="AlphaFoldDB" id="D6AGQ5"/>
<evidence type="ECO:0000313" key="2">
    <source>
        <dbReference type="Proteomes" id="UP000003986"/>
    </source>
</evidence>
<dbReference type="Proteomes" id="UP000003986">
    <property type="component" value="Unassembled WGS sequence"/>
</dbReference>
<proteinExistence type="predicted"/>
<reference evidence="2" key="2">
    <citation type="submission" date="2008-12" db="EMBL/GenBank/DDBJ databases">
        <title>Annotation of Streptomyces roseosporus strain NRRL 15998.</title>
        <authorList>
            <consortium name="The Broad Institute Genome Sequencing Platform"/>
            <consortium name="Broad Institute Microbial Sequencing Center"/>
            <person name="Fischbach M."/>
            <person name="Ward D."/>
            <person name="Young S."/>
            <person name="Kodira C.D."/>
            <person name="Zeng Q."/>
            <person name="Koehrsen M."/>
            <person name="Godfrey P."/>
            <person name="Alvarado L."/>
            <person name="Berlin A.M."/>
            <person name="Borenstein D."/>
            <person name="Chen Z."/>
            <person name="Engels R."/>
            <person name="Freedman E."/>
            <person name="Gellesch M."/>
            <person name="Goldberg J."/>
            <person name="Griggs A."/>
            <person name="Gujja S."/>
            <person name="Heiman D.I."/>
            <person name="Hepburn T.A."/>
            <person name="Howarth C."/>
            <person name="Jen D."/>
            <person name="Larson L."/>
            <person name="Lewis B."/>
            <person name="Mehta T."/>
            <person name="Park D."/>
            <person name="Pearson M."/>
            <person name="Roberts A."/>
            <person name="Saif S."/>
            <person name="Shea T.D."/>
            <person name="Shenoy N."/>
            <person name="Sisk P."/>
            <person name="Stolte C."/>
            <person name="Sykes S.N."/>
            <person name="Walk T."/>
            <person name="White J."/>
            <person name="Yandava C."/>
            <person name="Straight P."/>
            <person name="Clardy J."/>
            <person name="Hung D."/>
            <person name="Kolter R."/>
            <person name="Mekalanos J."/>
            <person name="Walker S."/>
            <person name="Walsh C.T."/>
            <person name="Wieland B.L.C."/>
            <person name="Ilzarbe M."/>
            <person name="Galagan J."/>
            <person name="Nusbaum C."/>
            <person name="Birren B."/>
        </authorList>
    </citation>
    <scope>NUCLEOTIDE SEQUENCE [LARGE SCALE GENOMIC DNA]</scope>
    <source>
        <strain evidence="2">NRRL 15998</strain>
    </source>
</reference>
<gene>
    <name evidence="1" type="ORF">SSGG_06374</name>
</gene>
<protein>
    <submittedName>
        <fullName evidence="1">Predicted protein</fullName>
    </submittedName>
</protein>
<dbReference type="EMBL" id="DS999644">
    <property type="protein sequence ID" value="EFE79007.2"/>
    <property type="molecule type" value="Genomic_DNA"/>
</dbReference>
<organism evidence="1 2">
    <name type="scientific">Streptomyces filamentosus NRRL 15998</name>
    <dbReference type="NCBI Taxonomy" id="457431"/>
    <lineage>
        <taxon>Bacteria</taxon>
        <taxon>Bacillati</taxon>
        <taxon>Actinomycetota</taxon>
        <taxon>Actinomycetes</taxon>
        <taxon>Kitasatosporales</taxon>
        <taxon>Streptomycetaceae</taxon>
        <taxon>Streptomyces</taxon>
    </lineage>
</organism>
<name>D6AGQ5_STRFL</name>
<accession>D6AGQ5</accession>